<organism evidence="1">
    <name type="scientific">viral metagenome</name>
    <dbReference type="NCBI Taxonomy" id="1070528"/>
    <lineage>
        <taxon>unclassified sequences</taxon>
        <taxon>metagenomes</taxon>
        <taxon>organismal metagenomes</taxon>
    </lineage>
</organism>
<reference evidence="1" key="1">
    <citation type="journal article" date="2020" name="Nature">
        <title>Giant virus diversity and host interactions through global metagenomics.</title>
        <authorList>
            <person name="Schulz F."/>
            <person name="Roux S."/>
            <person name="Paez-Espino D."/>
            <person name="Jungbluth S."/>
            <person name="Walsh D.A."/>
            <person name="Denef V.J."/>
            <person name="McMahon K.D."/>
            <person name="Konstantinidis K.T."/>
            <person name="Eloe-Fadrosh E.A."/>
            <person name="Kyrpides N.C."/>
            <person name="Woyke T."/>
        </authorList>
    </citation>
    <scope>NUCLEOTIDE SEQUENCE</scope>
    <source>
        <strain evidence="1">GVMAG-M-3300025778-1</strain>
    </source>
</reference>
<dbReference type="EMBL" id="MN740318">
    <property type="protein sequence ID" value="QHT99861.1"/>
    <property type="molecule type" value="Genomic_DNA"/>
</dbReference>
<dbReference type="AlphaFoldDB" id="A0A6C0J2J0"/>
<name>A0A6C0J2J0_9ZZZZ</name>
<evidence type="ECO:0000313" key="1">
    <source>
        <dbReference type="EMBL" id="QHT99861.1"/>
    </source>
</evidence>
<protein>
    <recommendedName>
        <fullName evidence="2">Glycosyltransferase</fullName>
    </recommendedName>
</protein>
<sequence>MKIDIVIHSSDSNPYYLDFWPIVSKIWKVKFGVTPLLVYIDENHDIPIDETYGIVVKMKPVEGVPLYIQCCWVRFWIPTQYPEKMCMTSDIDMLPISKRYFIKRIENIPDTAYVHLNAGSKYYDRLPVCYHIARGSLFKEILELPDTFEESAHQVNDFPFAETGHTIPGKEFMRWGIDEEFSTNKIRKYKDYSIFKFFSRSAAHDNRIDRHDWQYQVSDLHRDLYVDCHSIRPYSDPENKKEIDKLVEYIMETGNGVSKVYNPFRRSKQ</sequence>
<accession>A0A6C0J2J0</accession>
<proteinExistence type="predicted"/>
<evidence type="ECO:0008006" key="2">
    <source>
        <dbReference type="Google" id="ProtNLM"/>
    </source>
</evidence>